<sequence>MLNSDFYGGIVMVAFSALFWSQLEEFTPFGIMFPKVIIELLAILGIVMLVKSKFKPQYIESFVKEINKPMVGTMILSVMWVVLANYIGFFVISVASMWAIQWLLTAERNLKNSMISLAVSLMSVCLIYFIFTKYLYIFFPKGLLF</sequence>
<reference evidence="3" key="1">
    <citation type="submission" date="2012-06" db="EMBL/GenBank/DDBJ databases">
        <title>The complete genome of Anaerobaculum mobile DSM 13181.</title>
        <authorList>
            <consortium name="US DOE Joint Genome Institute (JGI-PGF)"/>
            <person name="Lucas S."/>
            <person name="Copeland A."/>
            <person name="Lapidus A."/>
            <person name="Glavina del Rio T."/>
            <person name="Dalin E."/>
            <person name="Tice H."/>
            <person name="Bruce D."/>
            <person name="Goodwin L."/>
            <person name="Pitluck S."/>
            <person name="Peters L."/>
            <person name="Ovchinnikova G."/>
            <person name="Held B."/>
            <person name="Kyrpides N."/>
            <person name="Mavromatis K."/>
            <person name="Ivanova N."/>
            <person name="Last F.I."/>
            <person name="Brettin T."/>
            <person name="Detter J.C."/>
            <person name="Han C."/>
            <person name="Land M."/>
            <person name="Hauser L."/>
            <person name="Markowitz V."/>
            <person name="Cheng J.-F."/>
            <person name="Hugenholtz P."/>
            <person name="Woyke T."/>
            <person name="Wu D."/>
            <person name="Spring S."/>
            <person name="Schroeder M."/>
            <person name="Brambilla E."/>
            <person name="Klenk H.-P."/>
            <person name="Eisen J.A."/>
        </authorList>
    </citation>
    <scope>NUCLEOTIDE SEQUENCE</scope>
    <source>
        <strain evidence="3">DSM 13181</strain>
    </source>
</reference>
<dbReference type="EMBL" id="CP003198">
    <property type="protein sequence ID" value="AFM21983.1"/>
    <property type="molecule type" value="Genomic_DNA"/>
</dbReference>
<name>I4BXH6_ACEMN</name>
<feature type="transmembrane region" description="Helical" evidence="1">
    <location>
        <begin position="115"/>
        <end position="139"/>
    </location>
</feature>
<evidence type="ECO:0000259" key="2">
    <source>
        <dbReference type="Pfam" id="PF07331"/>
    </source>
</evidence>
<keyword evidence="1" id="KW-0472">Membrane</keyword>
<dbReference type="InterPro" id="IPR009936">
    <property type="entry name" value="DUF1468"/>
</dbReference>
<keyword evidence="4" id="KW-1185">Reference proteome</keyword>
<evidence type="ECO:0000313" key="3">
    <source>
        <dbReference type="EMBL" id="AFM21983.1"/>
    </source>
</evidence>
<proteinExistence type="predicted"/>
<accession>I4BXH6</accession>
<organism evidence="3 4">
    <name type="scientific">Acetomicrobium mobile (strain ATCC BAA-54 / DSM 13181 / JCM 12221 / NGA)</name>
    <name type="common">Anaerobaculum mobile</name>
    <dbReference type="NCBI Taxonomy" id="891968"/>
    <lineage>
        <taxon>Bacteria</taxon>
        <taxon>Thermotogati</taxon>
        <taxon>Synergistota</taxon>
        <taxon>Synergistia</taxon>
        <taxon>Synergistales</taxon>
        <taxon>Acetomicrobiaceae</taxon>
        <taxon>Acetomicrobium</taxon>
    </lineage>
</organism>
<feature type="transmembrane region" description="Helical" evidence="1">
    <location>
        <begin position="7"/>
        <end position="23"/>
    </location>
</feature>
<gene>
    <name evidence="3" type="ordered locus">Anamo_1374</name>
</gene>
<keyword evidence="1" id="KW-0812">Transmembrane</keyword>
<dbReference type="Proteomes" id="UP000006061">
    <property type="component" value="Chromosome"/>
</dbReference>
<feature type="transmembrane region" description="Helical" evidence="1">
    <location>
        <begin position="71"/>
        <end position="95"/>
    </location>
</feature>
<dbReference type="STRING" id="891968.Anamo_1374"/>
<keyword evidence="1" id="KW-1133">Transmembrane helix</keyword>
<evidence type="ECO:0000256" key="1">
    <source>
        <dbReference type="SAM" id="Phobius"/>
    </source>
</evidence>
<dbReference type="AlphaFoldDB" id="I4BXH6"/>
<dbReference type="Pfam" id="PF07331">
    <property type="entry name" value="TctB"/>
    <property type="match status" value="1"/>
</dbReference>
<protein>
    <recommendedName>
        <fullName evidence="2">DUF1468 domain-containing protein</fullName>
    </recommendedName>
</protein>
<dbReference type="eggNOG" id="ENOG5032DZV">
    <property type="taxonomic scope" value="Bacteria"/>
</dbReference>
<feature type="transmembrane region" description="Helical" evidence="1">
    <location>
        <begin position="29"/>
        <end position="50"/>
    </location>
</feature>
<dbReference type="HOGENOM" id="CLU_149138_0_0_0"/>
<dbReference type="KEGG" id="amo:Anamo_1374"/>
<feature type="domain" description="DUF1468" evidence="2">
    <location>
        <begin position="8"/>
        <end position="140"/>
    </location>
</feature>
<evidence type="ECO:0000313" key="4">
    <source>
        <dbReference type="Proteomes" id="UP000006061"/>
    </source>
</evidence>